<comment type="caution">
    <text evidence="1">The sequence shown here is derived from an EMBL/GenBank/DDBJ whole genome shotgun (WGS) entry which is preliminary data.</text>
</comment>
<organism evidence="1 2">
    <name type="scientific">Musa balbisiana</name>
    <name type="common">Banana</name>
    <dbReference type="NCBI Taxonomy" id="52838"/>
    <lineage>
        <taxon>Eukaryota</taxon>
        <taxon>Viridiplantae</taxon>
        <taxon>Streptophyta</taxon>
        <taxon>Embryophyta</taxon>
        <taxon>Tracheophyta</taxon>
        <taxon>Spermatophyta</taxon>
        <taxon>Magnoliopsida</taxon>
        <taxon>Liliopsida</taxon>
        <taxon>Zingiberales</taxon>
        <taxon>Musaceae</taxon>
        <taxon>Musa</taxon>
    </lineage>
</organism>
<reference evidence="1 2" key="1">
    <citation type="journal article" date="2019" name="Nat. Plants">
        <title>Genome sequencing of Musa balbisiana reveals subgenome evolution and function divergence in polyploid bananas.</title>
        <authorList>
            <person name="Yao X."/>
        </authorList>
    </citation>
    <scope>NUCLEOTIDE SEQUENCE [LARGE SCALE GENOMIC DNA]</scope>
    <source>
        <strain evidence="2">cv. DH-PKW</strain>
        <tissue evidence="1">Leaves</tissue>
    </source>
</reference>
<sequence>MHRDVDGIDEDEMDDHRAWRCTIAHIDLDRDGRRLNSLILVGFGDYFRLINKGNFWAHAPYLGEAFDGGTKVTQFVEAKLGSEGLGTGQEDAEAGRALPCCLLSTAGVDSRSIDQHRHCPPAGDLSSSLPHLARARRTTSAVSLPADHPFVVDALGDAALNSLPPCPYSSTGRSRSRRLPPLLTTTETGQLTAAALVSNRASTGRPITAAGHRVTTAARLPTAAPPCSASSVTEIEHRQFTLFCPCFQPRRSTVGSLVALLQPAVATVAATAQLWYRCP</sequence>
<keyword evidence="2" id="KW-1185">Reference proteome</keyword>
<dbReference type="Proteomes" id="UP000317650">
    <property type="component" value="Chromosome 6"/>
</dbReference>
<gene>
    <name evidence="1" type="ORF">C4D60_Mb06t20820</name>
</gene>
<evidence type="ECO:0000313" key="1">
    <source>
        <dbReference type="EMBL" id="THU50495.1"/>
    </source>
</evidence>
<proteinExistence type="predicted"/>
<evidence type="ECO:0000313" key="2">
    <source>
        <dbReference type="Proteomes" id="UP000317650"/>
    </source>
</evidence>
<accession>A0A4S8IPL9</accession>
<protein>
    <submittedName>
        <fullName evidence="1">Uncharacterized protein</fullName>
    </submittedName>
</protein>
<dbReference type="AlphaFoldDB" id="A0A4S8IPL9"/>
<name>A0A4S8IPL9_MUSBA</name>
<dbReference type="EMBL" id="PYDT01000009">
    <property type="protein sequence ID" value="THU50495.1"/>
    <property type="molecule type" value="Genomic_DNA"/>
</dbReference>